<organism evidence="1 2">
    <name type="scientific">Cichorium intybus</name>
    <name type="common">Chicory</name>
    <dbReference type="NCBI Taxonomy" id="13427"/>
    <lineage>
        <taxon>Eukaryota</taxon>
        <taxon>Viridiplantae</taxon>
        <taxon>Streptophyta</taxon>
        <taxon>Embryophyta</taxon>
        <taxon>Tracheophyta</taxon>
        <taxon>Spermatophyta</taxon>
        <taxon>Magnoliopsida</taxon>
        <taxon>eudicotyledons</taxon>
        <taxon>Gunneridae</taxon>
        <taxon>Pentapetalae</taxon>
        <taxon>asterids</taxon>
        <taxon>campanulids</taxon>
        <taxon>Asterales</taxon>
        <taxon>Asteraceae</taxon>
        <taxon>Cichorioideae</taxon>
        <taxon>Cichorieae</taxon>
        <taxon>Cichoriinae</taxon>
        <taxon>Cichorium</taxon>
    </lineage>
</organism>
<protein>
    <submittedName>
        <fullName evidence="1">Uncharacterized protein</fullName>
    </submittedName>
</protein>
<evidence type="ECO:0000313" key="1">
    <source>
        <dbReference type="EMBL" id="KAI3751572.1"/>
    </source>
</evidence>
<keyword evidence="2" id="KW-1185">Reference proteome</keyword>
<gene>
    <name evidence="1" type="ORF">L2E82_22662</name>
</gene>
<reference evidence="2" key="1">
    <citation type="journal article" date="2022" name="Mol. Ecol. Resour.">
        <title>The genomes of chicory, endive, great burdock and yacon provide insights into Asteraceae palaeo-polyploidization history and plant inulin production.</title>
        <authorList>
            <person name="Fan W."/>
            <person name="Wang S."/>
            <person name="Wang H."/>
            <person name="Wang A."/>
            <person name="Jiang F."/>
            <person name="Liu H."/>
            <person name="Zhao H."/>
            <person name="Xu D."/>
            <person name="Zhang Y."/>
        </authorList>
    </citation>
    <scope>NUCLEOTIDE SEQUENCE [LARGE SCALE GENOMIC DNA]</scope>
    <source>
        <strain evidence="2">cv. Punajuju</strain>
    </source>
</reference>
<evidence type="ECO:0000313" key="2">
    <source>
        <dbReference type="Proteomes" id="UP001055811"/>
    </source>
</evidence>
<dbReference type="EMBL" id="CM042012">
    <property type="protein sequence ID" value="KAI3751572.1"/>
    <property type="molecule type" value="Genomic_DNA"/>
</dbReference>
<sequence>MLRASNTVILVRSGRKATSRSEIITETEAKIKSIREHLRIAQQRQKQYANKRRKPLEFQIGDMVMLKVSPWKGIIRFGKHGKLSPRFIRPFRVIQHVGAIAYKIELPDELRGIHNVFHISHLRKTLYDESTRVSLTEVQLDERLQHQEQPEKILDRKIKMLRNKEIGIVKIQWRHHRDTDVTWEPEEEM</sequence>
<comment type="caution">
    <text evidence="1">The sequence shown here is derived from an EMBL/GenBank/DDBJ whole genome shotgun (WGS) entry which is preliminary data.</text>
</comment>
<reference evidence="1 2" key="2">
    <citation type="journal article" date="2022" name="Mol. Ecol. Resour.">
        <title>The genomes of chicory, endive, great burdock and yacon provide insights into Asteraceae paleo-polyploidization history and plant inulin production.</title>
        <authorList>
            <person name="Fan W."/>
            <person name="Wang S."/>
            <person name="Wang H."/>
            <person name="Wang A."/>
            <person name="Jiang F."/>
            <person name="Liu H."/>
            <person name="Zhao H."/>
            <person name="Xu D."/>
            <person name="Zhang Y."/>
        </authorList>
    </citation>
    <scope>NUCLEOTIDE SEQUENCE [LARGE SCALE GENOMIC DNA]</scope>
    <source>
        <strain evidence="2">cv. Punajuju</strain>
        <tissue evidence="1">Leaves</tissue>
    </source>
</reference>
<accession>A0ACB9DZC1</accession>
<proteinExistence type="predicted"/>
<dbReference type="Proteomes" id="UP001055811">
    <property type="component" value="Linkage Group LG04"/>
</dbReference>
<name>A0ACB9DZC1_CICIN</name>